<reference evidence="2 3" key="1">
    <citation type="submission" date="2023-05" db="EMBL/GenBank/DDBJ databases">
        <title>Pseudoalteromonas ardens sp. nov., Pseudoalteromonas obscura sp. nov., and Pseudoalteromonas umbrosa sp. nov., isolated from the coral Montipora capitata.</title>
        <authorList>
            <person name="Thomas E.M."/>
            <person name="Smith E.M."/>
            <person name="Papke E."/>
            <person name="Shlafstein M.D."/>
            <person name="Oline D.K."/>
            <person name="Videau P."/>
            <person name="Saw J.H."/>
            <person name="Strangman W.K."/>
            <person name="Ushijima B."/>
        </authorList>
    </citation>
    <scope>NUCLEOTIDE SEQUENCE [LARGE SCALE GENOMIC DNA]</scope>
    <source>
        <strain evidence="2 3">P94</strain>
    </source>
</reference>
<protein>
    <submittedName>
        <fullName evidence="2">Uncharacterized protein</fullName>
    </submittedName>
</protein>
<comment type="caution">
    <text evidence="2">The sequence shown here is derived from an EMBL/GenBank/DDBJ whole genome shotgun (WGS) entry which is preliminary data.</text>
</comment>
<sequence length="186" mass="21104">MNDILTDEKLAQINESSHQGSTFEFEASYDQTPQQPDQVFVRYDPEPKQKQEMVINYATTPFYVELSDLQYEEERIVSFYYTLAPTTANKYQIKGVNLKSSGLKILDVSILTSNPQLPKNQIVIKLAASRDSEELPKGQDEIAQLDFGVTLSDRTPPTATNPSQDKEQAPELVIDPTLIIRRPRTH</sequence>
<gene>
    <name evidence="2" type="ORF">QNM18_23225</name>
</gene>
<evidence type="ECO:0000313" key="3">
    <source>
        <dbReference type="Proteomes" id="UP001231915"/>
    </source>
</evidence>
<feature type="compositionally biased region" description="Polar residues" evidence="1">
    <location>
        <begin position="152"/>
        <end position="163"/>
    </location>
</feature>
<keyword evidence="3" id="KW-1185">Reference proteome</keyword>
<dbReference type="Proteomes" id="UP001231915">
    <property type="component" value="Unassembled WGS sequence"/>
</dbReference>
<evidence type="ECO:0000313" key="2">
    <source>
        <dbReference type="EMBL" id="MDK2597983.1"/>
    </source>
</evidence>
<accession>A0ABT7ESF9</accession>
<organism evidence="2 3">
    <name type="scientific">Pseudoalteromonas obscura</name>
    <dbReference type="NCBI Taxonomy" id="3048491"/>
    <lineage>
        <taxon>Bacteria</taxon>
        <taxon>Pseudomonadati</taxon>
        <taxon>Pseudomonadota</taxon>
        <taxon>Gammaproteobacteria</taxon>
        <taxon>Alteromonadales</taxon>
        <taxon>Pseudoalteromonadaceae</taxon>
        <taxon>Pseudoalteromonas</taxon>
    </lineage>
</organism>
<evidence type="ECO:0000256" key="1">
    <source>
        <dbReference type="SAM" id="MobiDB-lite"/>
    </source>
</evidence>
<proteinExistence type="predicted"/>
<dbReference type="EMBL" id="JASJUT010000013">
    <property type="protein sequence ID" value="MDK2597983.1"/>
    <property type="molecule type" value="Genomic_DNA"/>
</dbReference>
<name>A0ABT7ESF9_9GAMM</name>
<dbReference type="RefSeq" id="WP_284138590.1">
    <property type="nucleotide sequence ID" value="NZ_JASJUT010000013.1"/>
</dbReference>
<feature type="region of interest" description="Disordered" evidence="1">
    <location>
        <begin position="148"/>
        <end position="173"/>
    </location>
</feature>